<feature type="compositionally biased region" description="Basic and acidic residues" evidence="1">
    <location>
        <begin position="1090"/>
        <end position="1101"/>
    </location>
</feature>
<dbReference type="Proteomes" id="UP000287166">
    <property type="component" value="Unassembled WGS sequence"/>
</dbReference>
<feature type="compositionally biased region" description="Basic and acidic residues" evidence="1">
    <location>
        <begin position="44"/>
        <end position="54"/>
    </location>
</feature>
<keyword evidence="3" id="KW-1185">Reference proteome</keyword>
<feature type="region of interest" description="Disordered" evidence="1">
    <location>
        <begin position="1"/>
        <end position="312"/>
    </location>
</feature>
<feature type="compositionally biased region" description="Basic and acidic residues" evidence="1">
    <location>
        <begin position="171"/>
        <end position="192"/>
    </location>
</feature>
<dbReference type="EMBL" id="BFAD01000002">
    <property type="protein sequence ID" value="GBE78890.1"/>
    <property type="molecule type" value="Genomic_DNA"/>
</dbReference>
<proteinExistence type="predicted"/>
<feature type="compositionally biased region" description="Polar residues" evidence="1">
    <location>
        <begin position="1018"/>
        <end position="1030"/>
    </location>
</feature>
<comment type="caution">
    <text evidence="2">The sequence shown here is derived from an EMBL/GenBank/DDBJ whole genome shotgun (WGS) entry which is preliminary data.</text>
</comment>
<evidence type="ECO:0000313" key="3">
    <source>
        <dbReference type="Proteomes" id="UP000287166"/>
    </source>
</evidence>
<evidence type="ECO:0000313" key="2">
    <source>
        <dbReference type="EMBL" id="GBE78890.1"/>
    </source>
</evidence>
<gene>
    <name evidence="2" type="ORF">SCP_0200870</name>
</gene>
<dbReference type="OrthoDB" id="2692910at2759"/>
<reference evidence="2 3" key="1">
    <citation type="journal article" date="2018" name="Sci. Rep.">
        <title>Genome sequence of the cauliflower mushroom Sparassis crispa (Hanabiratake) and its association with beneficial usage.</title>
        <authorList>
            <person name="Kiyama R."/>
            <person name="Furutani Y."/>
            <person name="Kawaguchi K."/>
            <person name="Nakanishi T."/>
        </authorList>
    </citation>
    <scope>NUCLEOTIDE SEQUENCE [LARGE SCALE GENOMIC DNA]</scope>
</reference>
<sequence>MPPRTRSAPDASEPRQTRSHTKGVQKVSTASESRPRNSAKKKKDVSPPKDEGHPATDGSKQKSSRTSKTTDVADEEAAESVAQRQGKAKLPAKRDTKAGRTSPSDSDGGDGKSVAPASEDDGIDAPSNNDKDTNLNSAEPDAHAAANLHRSVDEADAYNEDESSEEPAGDDGLHEEHGRTDVDRGGDRRVPNTEDSEDGAIYSDTQTIDEPMPGNRDRKLVLRKPTRANQPYVMLPKLRDIRREQDTTHDAIRKQQPQGQIPDDSMSDGGSDGGFALSSEGGIDSVHSGADGQNVATSRGQEDYDMSEYSGSDYSETKKVELMRRENRLRRRQEDVNTEQDDDLLDEEMVDDVVTELEVHGPHARTLEKRNDLRTHSRTVRGKGKQRVVQLDEAEEIAEREAVAGGANWQKSTGPFSKQARAAAVTFGEVVMREAENLARKHGKSTRDVLILAGLSFKPSRAANPANKYRQWYSYHHPKADNVTTADYLKEVNTTYKKMFEGVDGRNDEQRALVIKPILDFCDSIEKDPSLAKHSMQSITARMLSAKDQFTALAASYRNLADMEVVGAILYMGTDAGGRQTSAIFGGSSAVKRLIEDNQVDVRKMVDDLTTAIKAVNLNEGGFSLPSSFGRVDVNAQGNEAPRDRFRRVFTAMMQQNLHTLSFPLQSYCTHHSYTEKFEEAATKCVRWKDWMKTASTYKLCIVDWPPAILAPGPDFEFRSLNAAELKVLTDGFIEARQKGRTNIPIPRIIRWDQADIDLPDDDPCKGLVTLVKDTKGNRLRVLRDVAGWARIVARAAPKGRCRHVSPVALPSSSESEELPTPNVRPVRGLPPRARSVVPARTINTDIAPPRKCRREASSDGSDIEEISPTCKTLGHKPQSIQGYEGPAHSNNLHIMAGARMGEASDYLAPPGQVFPLPQDERFGGGAQYPHQVPPHNSLVGPARPRIPSAASSHNDHVPYSYADQYSSRLPQQHLRSVQGLPPSPHWPRAPTSQLHASHRSQDFDAAGNGQCRRDDQSTCASGSRPSAGTSGALHSAQADTSRAHRVATSLRESEPGPSRRVEVAHPRQRVVSPIYDKGGYDDYGDLFDGDDKGNDRYHEC</sequence>
<dbReference type="InParanoid" id="A0A401G9P5"/>
<dbReference type="RefSeq" id="XP_027609803.1">
    <property type="nucleotide sequence ID" value="XM_027754002.1"/>
</dbReference>
<feature type="compositionally biased region" description="Acidic residues" evidence="1">
    <location>
        <begin position="154"/>
        <end position="169"/>
    </location>
</feature>
<feature type="compositionally biased region" description="Basic and acidic residues" evidence="1">
    <location>
        <begin position="1052"/>
        <end position="1066"/>
    </location>
</feature>
<organism evidence="2 3">
    <name type="scientific">Sparassis crispa</name>
    <dbReference type="NCBI Taxonomy" id="139825"/>
    <lineage>
        <taxon>Eukaryota</taxon>
        <taxon>Fungi</taxon>
        <taxon>Dikarya</taxon>
        <taxon>Basidiomycota</taxon>
        <taxon>Agaricomycotina</taxon>
        <taxon>Agaricomycetes</taxon>
        <taxon>Polyporales</taxon>
        <taxon>Sparassidaceae</taxon>
        <taxon>Sparassis</taxon>
    </lineage>
</organism>
<dbReference type="GeneID" id="38775807"/>
<dbReference type="AlphaFoldDB" id="A0A401G9P5"/>
<feature type="region of interest" description="Disordered" evidence="1">
    <location>
        <begin position="935"/>
        <end position="961"/>
    </location>
</feature>
<name>A0A401G9P5_9APHY</name>
<feature type="compositionally biased region" description="Basic and acidic residues" evidence="1">
    <location>
        <begin position="237"/>
        <end position="253"/>
    </location>
</feature>
<feature type="region of interest" description="Disordered" evidence="1">
    <location>
        <begin position="807"/>
        <end position="831"/>
    </location>
</feature>
<protein>
    <submittedName>
        <fullName evidence="2">Uncharacterized protein</fullName>
    </submittedName>
</protein>
<feature type="region of interest" description="Disordered" evidence="1">
    <location>
        <begin position="974"/>
        <end position="1101"/>
    </location>
</feature>
<feature type="region of interest" description="Disordered" evidence="1">
    <location>
        <begin position="852"/>
        <end position="878"/>
    </location>
</feature>
<accession>A0A401G9P5</accession>
<evidence type="ECO:0000256" key="1">
    <source>
        <dbReference type="SAM" id="MobiDB-lite"/>
    </source>
</evidence>